<dbReference type="Gene3D" id="3.40.630.30">
    <property type="match status" value="1"/>
</dbReference>
<evidence type="ECO:0000313" key="5">
    <source>
        <dbReference type="Proteomes" id="UP000317422"/>
    </source>
</evidence>
<dbReference type="InterPro" id="IPR000182">
    <property type="entry name" value="GNAT_dom"/>
</dbReference>
<name>A0A543NI13_9ACTN</name>
<dbReference type="Proteomes" id="UP000317422">
    <property type="component" value="Unassembled WGS sequence"/>
</dbReference>
<dbReference type="InterPro" id="IPR016181">
    <property type="entry name" value="Acyl_CoA_acyltransferase"/>
</dbReference>
<comment type="caution">
    <text evidence="4">The sequence shown here is derived from an EMBL/GenBank/DDBJ whole genome shotgun (WGS) entry which is preliminary data.</text>
</comment>
<evidence type="ECO:0000256" key="2">
    <source>
        <dbReference type="ARBA" id="ARBA00023315"/>
    </source>
</evidence>
<dbReference type="GO" id="GO:0016747">
    <property type="term" value="F:acyltransferase activity, transferring groups other than amino-acyl groups"/>
    <property type="evidence" value="ECO:0007669"/>
    <property type="project" value="InterPro"/>
</dbReference>
<evidence type="ECO:0000259" key="3">
    <source>
        <dbReference type="PROSITE" id="PS51186"/>
    </source>
</evidence>
<protein>
    <submittedName>
        <fullName evidence="4">Ribosomal protein S18 acetylase RimI-like enzyme</fullName>
    </submittedName>
</protein>
<dbReference type="InterPro" id="IPR050832">
    <property type="entry name" value="Bact_Acetyltransf"/>
</dbReference>
<dbReference type="PANTHER" id="PTHR43877">
    <property type="entry name" value="AMINOALKYLPHOSPHONATE N-ACETYLTRANSFERASE-RELATED-RELATED"/>
    <property type="match status" value="1"/>
</dbReference>
<dbReference type="GO" id="GO:0005840">
    <property type="term" value="C:ribosome"/>
    <property type="evidence" value="ECO:0007669"/>
    <property type="project" value="UniProtKB-KW"/>
</dbReference>
<dbReference type="AlphaFoldDB" id="A0A543NI13"/>
<dbReference type="CDD" id="cd04301">
    <property type="entry name" value="NAT_SF"/>
    <property type="match status" value="1"/>
</dbReference>
<proteinExistence type="predicted"/>
<dbReference type="PROSITE" id="PS51186">
    <property type="entry name" value="GNAT"/>
    <property type="match status" value="1"/>
</dbReference>
<sequence>MPDQHWLTPLVGGPEPGRALDSLLGSWREQLEALPGGTGQESAAQLTWPARDICGINPLQRHGLQPYSSLVARRSRRGVPPVLPPRDVTIRLADTSDLDPVVRLLMEEHRYEEHFGGVFIQAETAEQTRRVVRRALDRSPSWIWLAERGGRLVGLIWVSPPERARWAAPLVDPAPVAYIGYGVVAAEERGRGIGTALVSQAHQALDAHGIAVTLANHAVTNPLSGPFWHRMGYRPLWTTWEVRPALALR</sequence>
<keyword evidence="1" id="KW-0808">Transferase</keyword>
<reference evidence="4 5" key="1">
    <citation type="submission" date="2019-06" db="EMBL/GenBank/DDBJ databases">
        <title>Sequencing the genomes of 1000 actinobacteria strains.</title>
        <authorList>
            <person name="Klenk H.-P."/>
        </authorList>
    </citation>
    <scope>NUCLEOTIDE SEQUENCE [LARGE SCALE GENOMIC DNA]</scope>
    <source>
        <strain evidence="4 5">DSM 45015</strain>
    </source>
</reference>
<keyword evidence="4" id="KW-0689">Ribosomal protein</keyword>
<dbReference type="EMBL" id="VFQC01000001">
    <property type="protein sequence ID" value="TQN31483.1"/>
    <property type="molecule type" value="Genomic_DNA"/>
</dbReference>
<feature type="domain" description="N-acetyltransferase" evidence="3">
    <location>
        <begin position="88"/>
        <end position="249"/>
    </location>
</feature>
<keyword evidence="5" id="KW-1185">Reference proteome</keyword>
<dbReference type="Pfam" id="PF00583">
    <property type="entry name" value="Acetyltransf_1"/>
    <property type="match status" value="1"/>
</dbReference>
<keyword evidence="2" id="KW-0012">Acyltransferase</keyword>
<accession>A0A543NI13</accession>
<organism evidence="4 5">
    <name type="scientific">Haloactinospora alba</name>
    <dbReference type="NCBI Taxonomy" id="405555"/>
    <lineage>
        <taxon>Bacteria</taxon>
        <taxon>Bacillati</taxon>
        <taxon>Actinomycetota</taxon>
        <taxon>Actinomycetes</taxon>
        <taxon>Streptosporangiales</taxon>
        <taxon>Nocardiopsidaceae</taxon>
        <taxon>Haloactinospora</taxon>
    </lineage>
</organism>
<dbReference type="SUPFAM" id="SSF55729">
    <property type="entry name" value="Acyl-CoA N-acyltransferases (Nat)"/>
    <property type="match status" value="1"/>
</dbReference>
<gene>
    <name evidence="4" type="ORF">FHX37_1389</name>
</gene>
<evidence type="ECO:0000256" key="1">
    <source>
        <dbReference type="ARBA" id="ARBA00022679"/>
    </source>
</evidence>
<keyword evidence="4" id="KW-0687">Ribonucleoprotein</keyword>
<evidence type="ECO:0000313" key="4">
    <source>
        <dbReference type="EMBL" id="TQN31483.1"/>
    </source>
</evidence>